<keyword evidence="3" id="KW-1185">Reference proteome</keyword>
<evidence type="ECO:0000313" key="3">
    <source>
        <dbReference type="Proteomes" id="UP000054477"/>
    </source>
</evidence>
<name>A0A0C9XLE7_9AGAR</name>
<feature type="compositionally biased region" description="Polar residues" evidence="1">
    <location>
        <begin position="90"/>
        <end position="107"/>
    </location>
</feature>
<organism evidence="2 3">
    <name type="scientific">Laccaria amethystina LaAM-08-1</name>
    <dbReference type="NCBI Taxonomy" id="1095629"/>
    <lineage>
        <taxon>Eukaryota</taxon>
        <taxon>Fungi</taxon>
        <taxon>Dikarya</taxon>
        <taxon>Basidiomycota</taxon>
        <taxon>Agaricomycotina</taxon>
        <taxon>Agaricomycetes</taxon>
        <taxon>Agaricomycetidae</taxon>
        <taxon>Agaricales</taxon>
        <taxon>Agaricineae</taxon>
        <taxon>Hydnangiaceae</taxon>
        <taxon>Laccaria</taxon>
    </lineage>
</organism>
<feature type="region of interest" description="Disordered" evidence="1">
    <location>
        <begin position="1"/>
        <end position="65"/>
    </location>
</feature>
<protein>
    <submittedName>
        <fullName evidence="2">Uncharacterized protein</fullName>
    </submittedName>
</protein>
<dbReference type="HOGENOM" id="CLU_990670_0_0_1"/>
<evidence type="ECO:0000256" key="1">
    <source>
        <dbReference type="SAM" id="MobiDB-lite"/>
    </source>
</evidence>
<dbReference type="AlphaFoldDB" id="A0A0C9XLE7"/>
<dbReference type="EMBL" id="KN838706">
    <property type="protein sequence ID" value="KIJ96957.1"/>
    <property type="molecule type" value="Genomic_DNA"/>
</dbReference>
<gene>
    <name evidence="2" type="ORF">K443DRAFT_10268</name>
</gene>
<evidence type="ECO:0000313" key="2">
    <source>
        <dbReference type="EMBL" id="KIJ96957.1"/>
    </source>
</evidence>
<feature type="compositionally biased region" description="Basic and acidic residues" evidence="1">
    <location>
        <begin position="50"/>
        <end position="65"/>
    </location>
</feature>
<proteinExistence type="predicted"/>
<reference evidence="3" key="2">
    <citation type="submission" date="2015-01" db="EMBL/GenBank/DDBJ databases">
        <title>Evolutionary Origins and Diversification of the Mycorrhizal Mutualists.</title>
        <authorList>
            <consortium name="DOE Joint Genome Institute"/>
            <consortium name="Mycorrhizal Genomics Consortium"/>
            <person name="Kohler A."/>
            <person name="Kuo A."/>
            <person name="Nagy L.G."/>
            <person name="Floudas D."/>
            <person name="Copeland A."/>
            <person name="Barry K.W."/>
            <person name="Cichocki N."/>
            <person name="Veneault-Fourrey C."/>
            <person name="LaButti K."/>
            <person name="Lindquist E.A."/>
            <person name="Lipzen A."/>
            <person name="Lundell T."/>
            <person name="Morin E."/>
            <person name="Murat C."/>
            <person name="Riley R."/>
            <person name="Ohm R."/>
            <person name="Sun H."/>
            <person name="Tunlid A."/>
            <person name="Henrissat B."/>
            <person name="Grigoriev I.V."/>
            <person name="Hibbett D.S."/>
            <person name="Martin F."/>
        </authorList>
    </citation>
    <scope>NUCLEOTIDE SEQUENCE [LARGE SCALE GENOMIC DNA]</scope>
    <source>
        <strain evidence="3">LaAM-08-1</strain>
    </source>
</reference>
<feature type="region of interest" description="Disordered" evidence="1">
    <location>
        <begin position="82"/>
        <end position="114"/>
    </location>
</feature>
<reference evidence="2 3" key="1">
    <citation type="submission" date="2014-04" db="EMBL/GenBank/DDBJ databases">
        <authorList>
            <consortium name="DOE Joint Genome Institute"/>
            <person name="Kuo A."/>
            <person name="Kohler A."/>
            <person name="Nagy L.G."/>
            <person name="Floudas D."/>
            <person name="Copeland A."/>
            <person name="Barry K.W."/>
            <person name="Cichocki N."/>
            <person name="Veneault-Fourrey C."/>
            <person name="LaButti K."/>
            <person name="Lindquist E.A."/>
            <person name="Lipzen A."/>
            <person name="Lundell T."/>
            <person name="Morin E."/>
            <person name="Murat C."/>
            <person name="Sun H."/>
            <person name="Tunlid A."/>
            <person name="Henrissat B."/>
            <person name="Grigoriev I.V."/>
            <person name="Hibbett D.S."/>
            <person name="Martin F."/>
            <person name="Nordberg H.P."/>
            <person name="Cantor M.N."/>
            <person name="Hua S.X."/>
        </authorList>
    </citation>
    <scope>NUCLEOTIDE SEQUENCE [LARGE SCALE GENOMIC DNA]</scope>
    <source>
        <strain evidence="2 3">LaAM-08-1</strain>
    </source>
</reference>
<sequence>MSTSIPNRGPPPSMTTAHHNGPKRRIAGPRHLPVNKRLVINNHNSMNDVARPRNDDDAAHRRSPPDVLRRLRFGCHVTTRHSLLDERQHTSSITNGPRHAQSSPSTSRRTKRIGEPVSAHPKLVSAHPNLCPTIPNPCPNTTTRVHPSPTHVRTPQFLQFDTEHTLAHRNSHRWTLTISSSTSRWLASEVITEVVTWPPCVHADDPPVTRSAPPSFHGQPMYDLSDSVSRLFPSSDAPSITAVTTCSPRSYDDMEDDMHDPNATGKADLDLRGVREVDIRL</sequence>
<accession>A0A0C9XLE7</accession>
<dbReference type="Proteomes" id="UP000054477">
    <property type="component" value="Unassembled WGS sequence"/>
</dbReference>